<dbReference type="EC" id="2.7.1.39" evidence="3"/>
<dbReference type="PANTHER" id="PTHR21064:SF6">
    <property type="entry name" value="AMINOGLYCOSIDE PHOSPHOTRANSFERASE DOMAIN-CONTAINING PROTEIN"/>
    <property type="match status" value="1"/>
</dbReference>
<dbReference type="PANTHER" id="PTHR21064">
    <property type="entry name" value="AMINOGLYCOSIDE PHOSPHOTRANSFERASE DOMAIN-CONTAINING PROTEIN-RELATED"/>
    <property type="match status" value="1"/>
</dbReference>
<dbReference type="SUPFAM" id="SSF56112">
    <property type="entry name" value="Protein kinase-like (PK-like)"/>
    <property type="match status" value="1"/>
</dbReference>
<proteinExistence type="inferred from homology"/>
<comment type="caution">
    <text evidence="3">The sequence shown here is derived from an EMBL/GenBank/DDBJ whole genome shotgun (WGS) entry which is preliminary data.</text>
</comment>
<reference evidence="3 4" key="1">
    <citation type="submission" date="2020-08" db="EMBL/GenBank/DDBJ databases">
        <title>Sequencing the genomes of 1000 actinobacteria strains.</title>
        <authorList>
            <person name="Klenk H.-P."/>
        </authorList>
    </citation>
    <scope>NUCLEOTIDE SEQUENCE [LARGE SCALE GENOMIC DNA]</scope>
    <source>
        <strain evidence="3 4">DSM 105498</strain>
    </source>
</reference>
<dbReference type="GO" id="GO:0004413">
    <property type="term" value="F:homoserine kinase activity"/>
    <property type="evidence" value="ECO:0007669"/>
    <property type="project" value="UniProtKB-EC"/>
</dbReference>
<evidence type="ECO:0000313" key="3">
    <source>
        <dbReference type="EMBL" id="MBB3045593.1"/>
    </source>
</evidence>
<comment type="similarity">
    <text evidence="1">Belongs to the pseudomonas-type ThrB family.</text>
</comment>
<dbReference type="AlphaFoldDB" id="A0A7W4W178"/>
<sequence>MVESHAPALEMLWEAHDPDEALDRRFGFSDGESATRWVAAMLNEHWGVRIQSCDRIVMSDHNALAWVRTPSGRMLAKWSVVPRRFQQLSEMARLTRWLDDRGLPVSAPVPATDGRLQVEVDGVSMGLQHEIRGDLLDTADQRQVRAAGAVLAELHDALAAYPDNDRVAALERPSEPLTARITSWLDSGAEHLPATARDTLRRLVVGAPPNRLPMQLVHGDFRSANILYAGAEVAAILDFEEAGFDHRVVELARSAVMLGTRFRNWGPVSGEVRAEFLSGYQCARQLTPVEAGWWDALVLWHALALVPPGGDPTGWGPSALSHLADLTNRQL</sequence>
<dbReference type="RefSeq" id="WP_183595578.1">
    <property type="nucleotide sequence ID" value="NZ_JACHWR010000013.1"/>
</dbReference>
<feature type="domain" description="Aminoglycoside phosphotransferase" evidence="2">
    <location>
        <begin position="66"/>
        <end position="281"/>
    </location>
</feature>
<dbReference type="InterPro" id="IPR002575">
    <property type="entry name" value="Aminoglycoside_PTrfase"/>
</dbReference>
<keyword evidence="3" id="KW-0808">Transferase</keyword>
<protein>
    <submittedName>
        <fullName evidence="3">Homoserine kinase type II</fullName>
        <ecNumber evidence="3">2.7.1.39</ecNumber>
    </submittedName>
</protein>
<accession>A0A7W4W178</accession>
<evidence type="ECO:0000259" key="2">
    <source>
        <dbReference type="Pfam" id="PF01636"/>
    </source>
</evidence>
<keyword evidence="3" id="KW-0418">Kinase</keyword>
<dbReference type="InterPro" id="IPR011009">
    <property type="entry name" value="Kinase-like_dom_sf"/>
</dbReference>
<dbReference type="Pfam" id="PF01636">
    <property type="entry name" value="APH"/>
    <property type="match status" value="1"/>
</dbReference>
<dbReference type="Gene3D" id="3.90.1200.10">
    <property type="match status" value="1"/>
</dbReference>
<organism evidence="3 4">
    <name type="scientific">Nocardioides soli</name>
    <dbReference type="NCBI Taxonomy" id="1036020"/>
    <lineage>
        <taxon>Bacteria</taxon>
        <taxon>Bacillati</taxon>
        <taxon>Actinomycetota</taxon>
        <taxon>Actinomycetes</taxon>
        <taxon>Propionibacteriales</taxon>
        <taxon>Nocardioidaceae</taxon>
        <taxon>Nocardioides</taxon>
    </lineage>
</organism>
<keyword evidence="4" id="KW-1185">Reference proteome</keyword>
<dbReference type="InterPro" id="IPR050249">
    <property type="entry name" value="Pseudomonas-type_ThrB"/>
</dbReference>
<evidence type="ECO:0000256" key="1">
    <source>
        <dbReference type="ARBA" id="ARBA00038240"/>
    </source>
</evidence>
<dbReference type="Proteomes" id="UP000589626">
    <property type="component" value="Unassembled WGS sequence"/>
</dbReference>
<evidence type="ECO:0000313" key="4">
    <source>
        <dbReference type="Proteomes" id="UP000589626"/>
    </source>
</evidence>
<dbReference type="EMBL" id="JACHWR010000013">
    <property type="protein sequence ID" value="MBB3045593.1"/>
    <property type="molecule type" value="Genomic_DNA"/>
</dbReference>
<name>A0A7W4W178_9ACTN</name>
<gene>
    <name evidence="3" type="ORF">FHU40_005453</name>
</gene>